<dbReference type="PANTHER" id="PTHR16469:SF27">
    <property type="entry name" value="UBIQUITIN-ASSOCIATED AND SH3 DOMAIN-CONTAINING BA-RELATED"/>
    <property type="match status" value="1"/>
</dbReference>
<proteinExistence type="predicted"/>
<evidence type="ECO:0000256" key="1">
    <source>
        <dbReference type="SAM" id="MobiDB-lite"/>
    </source>
</evidence>
<accession>A0A1B7SF72</accession>
<dbReference type="SUPFAM" id="SSF53254">
    <property type="entry name" value="Phosphoglycerate mutase-like"/>
    <property type="match status" value="1"/>
</dbReference>
<dbReference type="InterPro" id="IPR051710">
    <property type="entry name" value="Phosphatase_SH3-domain"/>
</dbReference>
<dbReference type="PANTHER" id="PTHR16469">
    <property type="entry name" value="UBIQUITIN-ASSOCIATED AND SH3 DOMAIN-CONTAINING BA-RELATED"/>
    <property type="match status" value="1"/>
</dbReference>
<reference evidence="2" key="1">
    <citation type="journal article" date="2021" name="Open Biol.">
        <title>Shared evolutionary footprints suggest mitochondrial oxidative damage underlies multiple complex I losses in fungi.</title>
        <authorList>
            <person name="Schikora-Tamarit M.A."/>
            <person name="Marcet-Houben M."/>
            <person name="Nosek J."/>
            <person name="Gabaldon T."/>
        </authorList>
    </citation>
    <scope>NUCLEOTIDE SEQUENCE</scope>
    <source>
        <strain evidence="2">NCAIM Y.01608</strain>
    </source>
</reference>
<evidence type="ECO:0000313" key="3">
    <source>
        <dbReference type="Proteomes" id="UP000788993"/>
    </source>
</evidence>
<feature type="region of interest" description="Disordered" evidence="1">
    <location>
        <begin position="505"/>
        <end position="526"/>
    </location>
</feature>
<dbReference type="RefSeq" id="XP_018210091.1">
    <property type="nucleotide sequence ID" value="XM_018356676.1"/>
</dbReference>
<dbReference type="EMBL" id="JAEUBD010001178">
    <property type="protein sequence ID" value="KAH3665113.1"/>
    <property type="molecule type" value="Genomic_DNA"/>
</dbReference>
<dbReference type="Gene3D" id="3.40.50.1240">
    <property type="entry name" value="Phosphoglycerate mutase-like"/>
    <property type="match status" value="1"/>
</dbReference>
<reference evidence="2" key="2">
    <citation type="submission" date="2021-01" db="EMBL/GenBank/DDBJ databases">
        <authorList>
            <person name="Schikora-Tamarit M.A."/>
        </authorList>
    </citation>
    <scope>NUCLEOTIDE SEQUENCE</scope>
    <source>
        <strain evidence="2">NCAIM Y.01608</strain>
    </source>
</reference>
<organism evidence="2 3">
    <name type="scientific">Ogataea polymorpha</name>
    <dbReference type="NCBI Taxonomy" id="460523"/>
    <lineage>
        <taxon>Eukaryota</taxon>
        <taxon>Fungi</taxon>
        <taxon>Dikarya</taxon>
        <taxon>Ascomycota</taxon>
        <taxon>Saccharomycotina</taxon>
        <taxon>Pichiomycetes</taxon>
        <taxon>Pichiales</taxon>
        <taxon>Pichiaceae</taxon>
        <taxon>Ogataea</taxon>
    </lineage>
</organism>
<evidence type="ECO:0000313" key="2">
    <source>
        <dbReference type="EMBL" id="KAH3665113.1"/>
    </source>
</evidence>
<comment type="caution">
    <text evidence="2">The sequence shown here is derived from an EMBL/GenBank/DDBJ whole genome shotgun (WGS) entry which is preliminary data.</text>
</comment>
<feature type="compositionally biased region" description="Basic and acidic residues" evidence="1">
    <location>
        <begin position="508"/>
        <end position="526"/>
    </location>
</feature>
<dbReference type="AlphaFoldDB" id="A0A1B7SF72"/>
<gene>
    <name evidence="2" type="ORF">OGATHE_003928</name>
</gene>
<protein>
    <submittedName>
        <fullName evidence="2">Uncharacterized protein</fullName>
    </submittedName>
</protein>
<sequence length="563" mass="63737">MHLILLRHASRADHRDSDWSSPGFDSIVHNPDHWLATYDPPLDPSLALKEVESAYKKVLAHIPSASRIFVHCSPYNRCVQTARLLATHFLHTESGVHSQTNPENQRKLKLRIDQGLSEWLNENFRLDYLPPNDGGASMISNANFYLENMCTGLSVADGEKSELKIFKDPDWLHNKFGKCGDYGEKPSEFELRCASYLSNLVQYYETHTPEEHKEKSVILIITHGALVSMFLQLIVGRRNFSEIPVCTPIYLKKGRPECYFFKDYDFNLKSFVPITKDQEFYHLLDTEFRLTDLNSKTTKEHHSVTFITDISKSVSPNSQTTYRPRSKTINVVGRGTDSNDKITAPLRKVRSSKHLDLMDNTTKEGKILDLNKLQGFLGVTSDSDDESDALLGSQCSSGSEIDDSSFVLRSGEHVTQKNSDTLLNTAGDKNSVSKIKNSGFTISLGANFEALDQNHERQADAFCEESRCSSNSTAPLESKRKETTLEEMSEIEDCKFEILPFVHPNNKGHKEANQASHNHDTYRFSEKSKGSLKRILFGSPEKQMQFSDDNLTWFGSNMKKQVA</sequence>
<dbReference type="InterPro" id="IPR029033">
    <property type="entry name" value="His_PPase_superfam"/>
</dbReference>
<keyword evidence="3" id="KW-1185">Reference proteome</keyword>
<dbReference type="Proteomes" id="UP000788993">
    <property type="component" value="Unassembled WGS sequence"/>
</dbReference>
<name>A0A1B7SF72_9ASCO</name>